<feature type="compositionally biased region" description="Pro residues" evidence="1">
    <location>
        <begin position="1"/>
        <end position="12"/>
    </location>
</feature>
<dbReference type="SUPFAM" id="SSF53474">
    <property type="entry name" value="alpha/beta-Hydrolases"/>
    <property type="match status" value="1"/>
</dbReference>
<evidence type="ECO:0000313" key="3">
    <source>
        <dbReference type="EMBL" id="MBB2177067.1"/>
    </source>
</evidence>
<dbReference type="PANTHER" id="PTHR36837:SF2">
    <property type="entry name" value="POLY(3-HYDROXYALKANOATE) POLYMERASE SUBUNIT PHAC"/>
    <property type="match status" value="1"/>
</dbReference>
<proteinExistence type="predicted"/>
<name>A0A7W4J9B1_9PROT</name>
<protein>
    <submittedName>
        <fullName evidence="3">Alpha/beta fold hydrolase</fullName>
    </submittedName>
</protein>
<evidence type="ECO:0000256" key="1">
    <source>
        <dbReference type="SAM" id="MobiDB-lite"/>
    </source>
</evidence>
<feature type="region of interest" description="Disordered" evidence="1">
    <location>
        <begin position="1"/>
        <end position="67"/>
    </location>
</feature>
<reference evidence="3 4" key="1">
    <citation type="submission" date="2020-04" db="EMBL/GenBank/DDBJ databases">
        <title>Description of novel Gluconacetobacter.</title>
        <authorList>
            <person name="Sombolestani A."/>
        </authorList>
    </citation>
    <scope>NUCLEOTIDE SEQUENCE [LARGE SCALE GENOMIC DNA]</scope>
    <source>
        <strain evidence="3 4">LMG 21312</strain>
    </source>
</reference>
<dbReference type="InterPro" id="IPR000073">
    <property type="entry name" value="AB_hydrolase_1"/>
</dbReference>
<dbReference type="Gene3D" id="3.40.50.1820">
    <property type="entry name" value="alpha/beta hydrolase"/>
    <property type="match status" value="1"/>
</dbReference>
<keyword evidence="3" id="KW-0378">Hydrolase</keyword>
<evidence type="ECO:0000259" key="2">
    <source>
        <dbReference type="Pfam" id="PF00561"/>
    </source>
</evidence>
<dbReference type="InterPro" id="IPR029058">
    <property type="entry name" value="AB_hydrolase_fold"/>
</dbReference>
<accession>A0A7W4J9B1</accession>
<feature type="domain" description="AB hydrolase-1" evidence="2">
    <location>
        <begin position="136"/>
        <end position="376"/>
    </location>
</feature>
<comment type="caution">
    <text evidence="3">The sequence shown here is derived from an EMBL/GenBank/DDBJ whole genome shotgun (WGS) entry which is preliminary data.</text>
</comment>
<evidence type="ECO:0000313" key="4">
    <source>
        <dbReference type="Proteomes" id="UP000561066"/>
    </source>
</evidence>
<dbReference type="AlphaFoldDB" id="A0A7W4J9B1"/>
<gene>
    <name evidence="3" type="ORF">HLH21_14245</name>
</gene>
<dbReference type="InterPro" id="IPR051321">
    <property type="entry name" value="PHA/PHB_synthase"/>
</dbReference>
<organism evidence="3 4">
    <name type="scientific">Gluconacetobacter johannae</name>
    <dbReference type="NCBI Taxonomy" id="112140"/>
    <lineage>
        <taxon>Bacteria</taxon>
        <taxon>Pseudomonadati</taxon>
        <taxon>Pseudomonadota</taxon>
        <taxon>Alphaproteobacteria</taxon>
        <taxon>Acetobacterales</taxon>
        <taxon>Acetobacteraceae</taxon>
        <taxon>Gluconacetobacter</taxon>
    </lineage>
</organism>
<dbReference type="EMBL" id="JABEQH010000021">
    <property type="protein sequence ID" value="MBB2177067.1"/>
    <property type="molecule type" value="Genomic_DNA"/>
</dbReference>
<dbReference type="GO" id="GO:0016787">
    <property type="term" value="F:hydrolase activity"/>
    <property type="evidence" value="ECO:0007669"/>
    <property type="project" value="UniProtKB-KW"/>
</dbReference>
<dbReference type="PANTHER" id="PTHR36837">
    <property type="entry name" value="POLY(3-HYDROXYALKANOATE) POLYMERASE SUBUNIT PHAC"/>
    <property type="match status" value="1"/>
</dbReference>
<dbReference type="Pfam" id="PF00561">
    <property type="entry name" value="Abhydrolase_1"/>
    <property type="match status" value="1"/>
</dbReference>
<dbReference type="Proteomes" id="UP000561066">
    <property type="component" value="Unassembled WGS sequence"/>
</dbReference>
<keyword evidence="4" id="KW-1185">Reference proteome</keyword>
<feature type="compositionally biased region" description="Low complexity" evidence="1">
    <location>
        <begin position="14"/>
        <end position="31"/>
    </location>
</feature>
<sequence length="399" mass="42086">MGTISQPPPRPTSRPDAPGPMLRRGPRPLAMHLLCAPTSPPSAGSSTASNDASPGWNPGSATPPLPPGIDPAFIAGVAAYRRHPYRRADPGPTPVLWSCGEMRVLDYGRPGDRPVLFVPSLINRGYILDLMPGRSMLRHLAAQGLRPLLLEWGWPGEDERALDVGGYVQARLEPALADIAGQCGQAVTLAGYCMGGLLALAAAQRRPDLVRALALLATPWDFGAASPEALRALSRLLAPHAAMMALTGTLPVDALQTAFAAVDPASIIRKFRDFGAMPQDDPRTALYVAMEDWLSDGVPLAAPVAVECVRDWYGANLPMQGAWQVGGTPIHPRRLSLPTLVAVPARDRIVPPGSALPLAGLIPGATLLQVAGGHVGMVAGPRAEGLLWAPLTAWLQRHA</sequence>